<feature type="domain" description="Blue (type 1) copper" evidence="6">
    <location>
        <begin position="51"/>
        <end position="172"/>
    </location>
</feature>
<dbReference type="NCBIfam" id="TIGR02695">
    <property type="entry name" value="azurin"/>
    <property type="match status" value="1"/>
</dbReference>
<dbReference type="EMBL" id="BMXB01000006">
    <property type="protein sequence ID" value="GHA37716.1"/>
    <property type="molecule type" value="Genomic_DNA"/>
</dbReference>
<dbReference type="SUPFAM" id="SSF49503">
    <property type="entry name" value="Cupredoxins"/>
    <property type="match status" value="1"/>
</dbReference>
<comment type="caution">
    <text evidence="7">The sequence shown here is derived from an EMBL/GenBank/DDBJ whole genome shotgun (WGS) entry which is preliminary data.</text>
</comment>
<proteinExistence type="predicted"/>
<gene>
    <name evidence="7" type="ORF">GCM10007103_19000</name>
</gene>
<dbReference type="AlphaFoldDB" id="A0A918SE82"/>
<evidence type="ECO:0000313" key="7">
    <source>
        <dbReference type="EMBL" id="GHA37716.1"/>
    </source>
</evidence>
<evidence type="ECO:0000313" key="8">
    <source>
        <dbReference type="Proteomes" id="UP000610456"/>
    </source>
</evidence>
<evidence type="ECO:0000256" key="4">
    <source>
        <dbReference type="ARBA" id="ARBA00023008"/>
    </source>
</evidence>
<dbReference type="InterPro" id="IPR028871">
    <property type="entry name" value="BlueCu_1_BS"/>
</dbReference>
<evidence type="ECO:0000259" key="6">
    <source>
        <dbReference type="Pfam" id="PF00127"/>
    </source>
</evidence>
<dbReference type="InterPro" id="IPR000923">
    <property type="entry name" value="BlueCu_1"/>
</dbReference>
<keyword evidence="4" id="KW-0186">Copper</keyword>
<keyword evidence="2" id="KW-0479">Metal-binding</keyword>
<keyword evidence="3" id="KW-0249">Electron transport</keyword>
<keyword evidence="8" id="KW-1185">Reference proteome</keyword>
<name>A0A918SE82_9FLAO</name>
<evidence type="ECO:0000256" key="3">
    <source>
        <dbReference type="ARBA" id="ARBA00022982"/>
    </source>
</evidence>
<feature type="region of interest" description="Disordered" evidence="5">
    <location>
        <begin position="1"/>
        <end position="48"/>
    </location>
</feature>
<dbReference type="Pfam" id="PF00127">
    <property type="entry name" value="Copper-bind"/>
    <property type="match status" value="1"/>
</dbReference>
<protein>
    <recommendedName>
        <fullName evidence="6">Blue (type 1) copper domain-containing protein</fullName>
    </recommendedName>
</protein>
<sequence length="172" mass="18605">MISCGNNQKEEEERITIGDNNQLESTETSEGTTSTTDTGSEASETSEDGVVEVSITGNDQMQFNKNELRVKAGQTVRLTLNHSGQLAENVMGHNVVILKQGTDVTDFGTRAASARDNDYIPADSDEVIAHTEMIGGGESTTIEFEAPEAGTYTFICSFPGHYVQMQGEFIVE</sequence>
<dbReference type="GO" id="GO:0005507">
    <property type="term" value="F:copper ion binding"/>
    <property type="evidence" value="ECO:0007669"/>
    <property type="project" value="InterPro"/>
</dbReference>
<feature type="compositionally biased region" description="Low complexity" evidence="5">
    <location>
        <begin position="24"/>
        <end position="43"/>
    </location>
</feature>
<dbReference type="CDD" id="cd13922">
    <property type="entry name" value="Azurin"/>
    <property type="match status" value="1"/>
</dbReference>
<dbReference type="InterPro" id="IPR050845">
    <property type="entry name" value="Cu-binding_ET"/>
</dbReference>
<dbReference type="InterPro" id="IPR014068">
    <property type="entry name" value="Azurin"/>
</dbReference>
<evidence type="ECO:0000256" key="2">
    <source>
        <dbReference type="ARBA" id="ARBA00022723"/>
    </source>
</evidence>
<evidence type="ECO:0000256" key="5">
    <source>
        <dbReference type="SAM" id="MobiDB-lite"/>
    </source>
</evidence>
<dbReference type="Gene3D" id="2.60.40.420">
    <property type="entry name" value="Cupredoxins - blue copper proteins"/>
    <property type="match status" value="1"/>
</dbReference>
<evidence type="ECO:0000256" key="1">
    <source>
        <dbReference type="ARBA" id="ARBA00022448"/>
    </source>
</evidence>
<reference evidence="7" key="1">
    <citation type="journal article" date="2014" name="Int. J. Syst. Evol. Microbiol.">
        <title>Complete genome sequence of Corynebacterium casei LMG S-19264T (=DSM 44701T), isolated from a smear-ripened cheese.</title>
        <authorList>
            <consortium name="US DOE Joint Genome Institute (JGI-PGF)"/>
            <person name="Walter F."/>
            <person name="Albersmeier A."/>
            <person name="Kalinowski J."/>
            <person name="Ruckert C."/>
        </authorList>
    </citation>
    <scope>NUCLEOTIDE SEQUENCE</scope>
    <source>
        <strain evidence="7">KCTC 12719</strain>
    </source>
</reference>
<accession>A0A918SE82</accession>
<dbReference type="GO" id="GO:0009055">
    <property type="term" value="F:electron transfer activity"/>
    <property type="evidence" value="ECO:0007669"/>
    <property type="project" value="InterPro"/>
</dbReference>
<dbReference type="PANTHER" id="PTHR38439">
    <property type="entry name" value="AURACYANIN-B"/>
    <property type="match status" value="1"/>
</dbReference>
<dbReference type="InterPro" id="IPR008972">
    <property type="entry name" value="Cupredoxin"/>
</dbReference>
<dbReference type="Proteomes" id="UP000610456">
    <property type="component" value="Unassembled WGS sequence"/>
</dbReference>
<dbReference type="PANTHER" id="PTHR38439:SF2">
    <property type="entry name" value="OUTER MEMBRANE PROTEIN H.8"/>
    <property type="match status" value="1"/>
</dbReference>
<organism evidence="7 8">
    <name type="scientific">Salinimicrobium marinum</name>
    <dbReference type="NCBI Taxonomy" id="680283"/>
    <lineage>
        <taxon>Bacteria</taxon>
        <taxon>Pseudomonadati</taxon>
        <taxon>Bacteroidota</taxon>
        <taxon>Flavobacteriia</taxon>
        <taxon>Flavobacteriales</taxon>
        <taxon>Flavobacteriaceae</taxon>
        <taxon>Salinimicrobium</taxon>
    </lineage>
</organism>
<keyword evidence="1" id="KW-0813">Transport</keyword>
<dbReference type="PROSITE" id="PS00196">
    <property type="entry name" value="COPPER_BLUE"/>
    <property type="match status" value="1"/>
</dbReference>
<reference evidence="7" key="2">
    <citation type="submission" date="2020-09" db="EMBL/GenBank/DDBJ databases">
        <authorList>
            <person name="Sun Q."/>
            <person name="Kim S."/>
        </authorList>
    </citation>
    <scope>NUCLEOTIDE SEQUENCE</scope>
    <source>
        <strain evidence="7">KCTC 12719</strain>
    </source>
</reference>